<reference evidence="4" key="1">
    <citation type="journal article" date="2011" name="Genome Biol.">
        <title>Comparative and functional genomics provide insights into the pathogenicity of dermatophytic fungi.</title>
        <authorList>
            <person name="Burmester A."/>
            <person name="Shelest E."/>
            <person name="Gloeckner G."/>
            <person name="Heddergott C."/>
            <person name="Schindler S."/>
            <person name="Staib P."/>
            <person name="Heidel A."/>
            <person name="Felder M."/>
            <person name="Petzold A."/>
            <person name="Szafranski K."/>
            <person name="Feuermann M."/>
            <person name="Pedruzzi I."/>
            <person name="Priebe S."/>
            <person name="Groth M."/>
            <person name="Winkler R."/>
            <person name="Li W."/>
            <person name="Kniemeyer O."/>
            <person name="Schroeckh V."/>
            <person name="Hertweck C."/>
            <person name="Hube B."/>
            <person name="White T.C."/>
            <person name="Platzer M."/>
            <person name="Guthke R."/>
            <person name="Heitman J."/>
            <person name="Woestemeyer J."/>
            <person name="Zipfel P.F."/>
            <person name="Monod M."/>
            <person name="Brakhage A.A."/>
        </authorList>
    </citation>
    <scope>NUCLEOTIDE SEQUENCE [LARGE SCALE GENOMIC DNA]</scope>
    <source>
        <strain evidence="4">ATCC MYA-4681 / CBS 112371</strain>
    </source>
</reference>
<keyword evidence="2" id="KW-0812">Transmembrane</keyword>
<keyword evidence="2" id="KW-0472">Membrane</keyword>
<gene>
    <name evidence="3" type="ORF">ARB_05588</name>
</gene>
<dbReference type="eggNOG" id="ENOG502SJVS">
    <property type="taxonomic scope" value="Eukaryota"/>
</dbReference>
<feature type="transmembrane region" description="Helical" evidence="2">
    <location>
        <begin position="54"/>
        <end position="72"/>
    </location>
</feature>
<organism evidence="3 4">
    <name type="scientific">Arthroderma benhamiae (strain ATCC MYA-4681 / CBS 112371)</name>
    <name type="common">Trichophyton mentagrophytes</name>
    <dbReference type="NCBI Taxonomy" id="663331"/>
    <lineage>
        <taxon>Eukaryota</taxon>
        <taxon>Fungi</taxon>
        <taxon>Dikarya</taxon>
        <taxon>Ascomycota</taxon>
        <taxon>Pezizomycotina</taxon>
        <taxon>Eurotiomycetes</taxon>
        <taxon>Eurotiomycetidae</taxon>
        <taxon>Onygenales</taxon>
        <taxon>Arthrodermataceae</taxon>
        <taxon>Trichophyton</taxon>
    </lineage>
</organism>
<dbReference type="PANTHER" id="PTHR42029">
    <property type="entry name" value="AN04G07800"/>
    <property type="match status" value="1"/>
</dbReference>
<dbReference type="PANTHER" id="PTHR42029:SF3">
    <property type="entry name" value="AN04G07800"/>
    <property type="match status" value="1"/>
</dbReference>
<protein>
    <submittedName>
        <fullName evidence="3">Uncharacterized protein</fullName>
    </submittedName>
</protein>
<dbReference type="HOGENOM" id="CLU_773783_0_0_1"/>
<keyword evidence="4" id="KW-1185">Reference proteome</keyword>
<feature type="transmembrane region" description="Helical" evidence="2">
    <location>
        <begin position="187"/>
        <end position="212"/>
    </location>
</feature>
<feature type="region of interest" description="Disordered" evidence="1">
    <location>
        <begin position="313"/>
        <end position="332"/>
    </location>
</feature>
<evidence type="ECO:0000256" key="1">
    <source>
        <dbReference type="SAM" id="MobiDB-lite"/>
    </source>
</evidence>
<dbReference type="RefSeq" id="XP_003016191.1">
    <property type="nucleotide sequence ID" value="XM_003016145.1"/>
</dbReference>
<dbReference type="GeneID" id="9524180"/>
<dbReference type="KEGG" id="abe:ARB_05588"/>
<dbReference type="AlphaFoldDB" id="D4AMY5"/>
<feature type="region of interest" description="Disordered" evidence="1">
    <location>
        <begin position="234"/>
        <end position="265"/>
    </location>
</feature>
<feature type="transmembrane region" description="Helical" evidence="2">
    <location>
        <begin position="78"/>
        <end position="100"/>
    </location>
</feature>
<comment type="caution">
    <text evidence="3">The sequence shown here is derived from an EMBL/GenBank/DDBJ whole genome shotgun (WGS) entry which is preliminary data.</text>
</comment>
<evidence type="ECO:0000313" key="4">
    <source>
        <dbReference type="Proteomes" id="UP000008866"/>
    </source>
</evidence>
<feature type="compositionally biased region" description="Basic and acidic residues" evidence="1">
    <location>
        <begin position="240"/>
        <end position="265"/>
    </location>
</feature>
<feature type="transmembrane region" description="Helical" evidence="2">
    <location>
        <begin position="24"/>
        <end position="42"/>
    </location>
</feature>
<name>D4AMY5_ARTBC</name>
<dbReference type="Proteomes" id="UP000008866">
    <property type="component" value="Unassembled WGS sequence"/>
</dbReference>
<keyword evidence="2" id="KW-1133">Transmembrane helix</keyword>
<evidence type="ECO:0000256" key="2">
    <source>
        <dbReference type="SAM" id="Phobius"/>
    </source>
</evidence>
<feature type="transmembrane region" description="Helical" evidence="2">
    <location>
        <begin position="112"/>
        <end position="137"/>
    </location>
</feature>
<proteinExistence type="predicted"/>
<accession>D4AMY5</accession>
<sequence>MHVEGDQDNSIHRPTDPDGLVLEAWAQGFMVGGLLFMIAITIANMRRKALLHKLILLELILGMGHGTFLFAHEPVYGWYLSITAVGLNMSWSLHNVIAWMKNKPFLTYRVSMFYIGTVILAQIYWVIEIYANFAFFNNINMLFLKTRPWEPLFRDPWWIYTTCNIFWVIKSQYDFSFVELVRHSPRFGVMLVSMCISIIFIVVDVLSVLGVFRGALPTGLNPFWKRAFQQAQRYPTTPKPRHDPRLQHDDNSRARASEESKWRGRQLELHSASPVELPDLKSLHQAFVRGDVFEESQRRGNHVEVFATSSPLSLGMNRSHHEPQEPAESGFQTQYESMVEQGGFLYESGSHLPSRALE</sequence>
<evidence type="ECO:0000313" key="3">
    <source>
        <dbReference type="EMBL" id="EFE35546.1"/>
    </source>
</evidence>
<dbReference type="EMBL" id="ABSU01000003">
    <property type="protein sequence ID" value="EFE35546.1"/>
    <property type="molecule type" value="Genomic_DNA"/>
</dbReference>